<evidence type="ECO:0000313" key="1">
    <source>
        <dbReference type="EMBL" id="TWG83369.1"/>
    </source>
</evidence>
<gene>
    <name evidence="1" type="ORF">L602_003100000540</name>
</gene>
<protein>
    <submittedName>
        <fullName evidence="1">Uncharacterized protein</fullName>
    </submittedName>
</protein>
<evidence type="ECO:0000313" key="2">
    <source>
        <dbReference type="Proteomes" id="UP000318141"/>
    </source>
</evidence>
<organism evidence="1 2">
    <name type="scientific">Cupriavidus gilardii J11</name>
    <dbReference type="NCBI Taxonomy" id="936133"/>
    <lineage>
        <taxon>Bacteria</taxon>
        <taxon>Pseudomonadati</taxon>
        <taxon>Pseudomonadota</taxon>
        <taxon>Betaproteobacteria</taxon>
        <taxon>Burkholderiales</taxon>
        <taxon>Burkholderiaceae</taxon>
        <taxon>Cupriavidus</taxon>
    </lineage>
</organism>
<keyword evidence="2" id="KW-1185">Reference proteome</keyword>
<comment type="caution">
    <text evidence="1">The sequence shown here is derived from an EMBL/GenBank/DDBJ whole genome shotgun (WGS) entry which is preliminary data.</text>
</comment>
<proteinExistence type="predicted"/>
<sequence length="33" mass="3904">MHDHGWVTMSLREVDRMKVVQAVADGHMPRWRA</sequence>
<name>A0A562BEK0_9BURK</name>
<dbReference type="Proteomes" id="UP000318141">
    <property type="component" value="Unassembled WGS sequence"/>
</dbReference>
<accession>A0A562BEK0</accession>
<feature type="non-terminal residue" evidence="1">
    <location>
        <position position="33"/>
    </location>
</feature>
<dbReference type="EMBL" id="VLJN01000025">
    <property type="protein sequence ID" value="TWG83369.1"/>
    <property type="molecule type" value="Genomic_DNA"/>
</dbReference>
<reference evidence="1 2" key="1">
    <citation type="submission" date="2019-07" db="EMBL/GenBank/DDBJ databases">
        <title>Genome sequencing of lignin-degrading bacterial isolates.</title>
        <authorList>
            <person name="Gladden J."/>
        </authorList>
    </citation>
    <scope>NUCLEOTIDE SEQUENCE [LARGE SCALE GENOMIC DNA]</scope>
    <source>
        <strain evidence="1 2">J11</strain>
    </source>
</reference>
<dbReference type="AlphaFoldDB" id="A0A562BEK0"/>